<dbReference type="GO" id="GO:0009254">
    <property type="term" value="P:peptidoglycan turnover"/>
    <property type="evidence" value="ECO:0007669"/>
    <property type="project" value="TreeGrafter"/>
</dbReference>
<dbReference type="InterPro" id="IPR001764">
    <property type="entry name" value="Glyco_hydro_3_N"/>
</dbReference>
<keyword evidence="4" id="KW-0378">Hydrolase</keyword>
<keyword evidence="5" id="KW-0326">Glycosidase</keyword>
<evidence type="ECO:0000256" key="2">
    <source>
        <dbReference type="ARBA" id="ARBA00005336"/>
    </source>
</evidence>
<dbReference type="AlphaFoldDB" id="X0YPI9"/>
<evidence type="ECO:0000256" key="4">
    <source>
        <dbReference type="ARBA" id="ARBA00022801"/>
    </source>
</evidence>
<dbReference type="PROSITE" id="PS00775">
    <property type="entry name" value="GLYCOSYL_HYDROL_F3"/>
    <property type="match status" value="1"/>
</dbReference>
<dbReference type="Pfam" id="PF00933">
    <property type="entry name" value="Glyco_hydro_3"/>
    <property type="match status" value="1"/>
</dbReference>
<dbReference type="PANTHER" id="PTHR30480">
    <property type="entry name" value="BETA-HEXOSAMINIDASE-RELATED"/>
    <property type="match status" value="1"/>
</dbReference>
<evidence type="ECO:0000313" key="7">
    <source>
        <dbReference type="EMBL" id="GAG38621.1"/>
    </source>
</evidence>
<evidence type="ECO:0000256" key="1">
    <source>
        <dbReference type="ARBA" id="ARBA00001231"/>
    </source>
</evidence>
<dbReference type="EC" id="3.2.1.52" evidence="3"/>
<feature type="domain" description="Glycoside hydrolase family 3 N-terminal" evidence="6">
    <location>
        <begin position="4"/>
        <end position="210"/>
    </location>
</feature>
<reference evidence="7" key="1">
    <citation type="journal article" date="2014" name="Front. Microbiol.">
        <title>High frequency of phylogenetically diverse reductive dehalogenase-homologous genes in deep subseafloor sedimentary metagenomes.</title>
        <authorList>
            <person name="Kawai M."/>
            <person name="Futagami T."/>
            <person name="Toyoda A."/>
            <person name="Takaki Y."/>
            <person name="Nishi S."/>
            <person name="Hori S."/>
            <person name="Arai W."/>
            <person name="Tsubouchi T."/>
            <person name="Morono Y."/>
            <person name="Uchiyama I."/>
            <person name="Ito T."/>
            <person name="Fujiyama A."/>
            <person name="Inagaki F."/>
            <person name="Takami H."/>
        </authorList>
    </citation>
    <scope>NUCLEOTIDE SEQUENCE</scope>
    <source>
        <strain evidence="7">Expedition CK06-06</strain>
    </source>
</reference>
<feature type="non-terminal residue" evidence="7">
    <location>
        <position position="1"/>
    </location>
</feature>
<dbReference type="GO" id="GO:0005975">
    <property type="term" value="P:carbohydrate metabolic process"/>
    <property type="evidence" value="ECO:0007669"/>
    <property type="project" value="InterPro"/>
</dbReference>
<comment type="caution">
    <text evidence="7">The sequence shown here is derived from an EMBL/GenBank/DDBJ whole genome shotgun (WGS) entry which is preliminary data.</text>
</comment>
<name>X0YPI9_9ZZZZ</name>
<dbReference type="GO" id="GO:0004563">
    <property type="term" value="F:beta-N-acetylhexosaminidase activity"/>
    <property type="evidence" value="ECO:0007669"/>
    <property type="project" value="UniProtKB-EC"/>
</dbReference>
<organism evidence="7">
    <name type="scientific">marine sediment metagenome</name>
    <dbReference type="NCBI Taxonomy" id="412755"/>
    <lineage>
        <taxon>unclassified sequences</taxon>
        <taxon>metagenomes</taxon>
        <taxon>ecological metagenomes</taxon>
    </lineage>
</organism>
<dbReference type="InterPro" id="IPR036962">
    <property type="entry name" value="Glyco_hydro_3_N_sf"/>
</dbReference>
<evidence type="ECO:0000259" key="6">
    <source>
        <dbReference type="Pfam" id="PF00933"/>
    </source>
</evidence>
<comment type="similarity">
    <text evidence="2">Belongs to the glycosyl hydrolase 3 family.</text>
</comment>
<dbReference type="InterPro" id="IPR050226">
    <property type="entry name" value="NagZ_Beta-hexosaminidase"/>
</dbReference>
<accession>X0YPI9</accession>
<evidence type="ECO:0000256" key="5">
    <source>
        <dbReference type="ARBA" id="ARBA00023295"/>
    </source>
</evidence>
<dbReference type="PANTHER" id="PTHR30480:SF13">
    <property type="entry name" value="BETA-HEXOSAMINIDASE"/>
    <property type="match status" value="1"/>
</dbReference>
<proteinExistence type="inferred from homology"/>
<protein>
    <recommendedName>
        <fullName evidence="3">beta-N-acetylhexosaminidase</fullName>
        <ecNumber evidence="3">3.2.1.52</ecNumber>
    </recommendedName>
</protein>
<dbReference type="InterPro" id="IPR017853">
    <property type="entry name" value="GH"/>
</dbReference>
<dbReference type="InterPro" id="IPR019800">
    <property type="entry name" value="Glyco_hydro_3_AS"/>
</dbReference>
<dbReference type="Gene3D" id="3.20.20.300">
    <property type="entry name" value="Glycoside hydrolase, family 3, N-terminal domain"/>
    <property type="match status" value="1"/>
</dbReference>
<dbReference type="SUPFAM" id="SSF51445">
    <property type="entry name" value="(Trans)glycosidases"/>
    <property type="match status" value="1"/>
</dbReference>
<gene>
    <name evidence="7" type="ORF">S01H1_69263</name>
</gene>
<dbReference type="EMBL" id="BARS01045976">
    <property type="protein sequence ID" value="GAG38621.1"/>
    <property type="molecule type" value="Genomic_DNA"/>
</dbReference>
<sequence length="237" mass="26280">LRLLGVNVNFAPVLDLSPPEAGNGIGVRSFSTQPAVAARFAAAFLRGLQKERVLGCLKHFPGLGASSRDSHRVLPTIRRSRRRLLAEDVSPFARLSGRAPFLMVGHGYYPAFSKRRLPADLDPAVGRELLRGRLGYRGVVLSDDLAMRAVPEWARRRRPEAFLRAGCDMLLVCRPGDAEPTAARLREALGRCDAPLTAHVRESLKRIARLKRRLPPQPPGRFSARAFEALRRKVEIV</sequence>
<evidence type="ECO:0000256" key="3">
    <source>
        <dbReference type="ARBA" id="ARBA00012663"/>
    </source>
</evidence>
<comment type="catalytic activity">
    <reaction evidence="1">
        <text>Hydrolysis of terminal non-reducing N-acetyl-D-hexosamine residues in N-acetyl-beta-D-hexosaminides.</text>
        <dbReference type="EC" id="3.2.1.52"/>
    </reaction>
</comment>